<protein>
    <submittedName>
        <fullName evidence="6">Filaggrin-2-like</fullName>
    </submittedName>
</protein>
<dbReference type="Pfam" id="PF13202">
    <property type="entry name" value="EF-hand_5"/>
    <property type="match status" value="1"/>
</dbReference>
<dbReference type="SMART" id="SM00054">
    <property type="entry name" value="EFh"/>
    <property type="match status" value="2"/>
</dbReference>
<dbReference type="Proteomes" id="UP001369086">
    <property type="component" value="Unassembled WGS sequence"/>
</dbReference>
<dbReference type="CDD" id="cd00213">
    <property type="entry name" value="S-100"/>
    <property type="match status" value="2"/>
</dbReference>
<dbReference type="InterPro" id="IPR018247">
    <property type="entry name" value="EF_Hand_1_Ca_BS"/>
</dbReference>
<comment type="similarity">
    <text evidence="1">Belongs to the S-100 family.</text>
</comment>
<dbReference type="InterPro" id="IPR001751">
    <property type="entry name" value="S100/CaBP7/8-like_CS"/>
</dbReference>
<dbReference type="PANTHER" id="PTHR11639">
    <property type="entry name" value="S100 CALCIUM-BINDING PROTEIN"/>
    <property type="match status" value="1"/>
</dbReference>
<dbReference type="PANTHER" id="PTHR11639:SF134">
    <property type="entry name" value="PROTEIN S100-A1-RELATED"/>
    <property type="match status" value="1"/>
</dbReference>
<accession>A0ABR0Z795</accession>
<sequence length="195" mass="22108">MANVELAVYNLLETFYKYSGKEGDALKLNQKELTTLLQQELPSIVQDAVLPSIDTNGDGEVDFEEFISFINENTTTKWDRYVRALLTGKRNTKLEVKTATEKAMAVLIKTFQKYAGREGNPLCLENRELRDLVRVEMPTIYKCFQSNRKGSADILRMLDTDGNGKVDFKEFMSFLAKFAVAVNMSVVHSVETKNS</sequence>
<reference evidence="6 7" key="1">
    <citation type="submission" date="2021-05" db="EMBL/GenBank/DDBJ databases">
        <authorList>
            <person name="Zahm M."/>
            <person name="Klopp C."/>
            <person name="Cabau C."/>
            <person name="Kuhl H."/>
            <person name="Suciu R."/>
            <person name="Ciorpac M."/>
            <person name="Holostenco D."/>
            <person name="Gessner J."/>
            <person name="Wuertz S."/>
            <person name="Hohne C."/>
            <person name="Stock M."/>
            <person name="Gislard M."/>
            <person name="Lluch J."/>
            <person name="Milhes M."/>
            <person name="Lampietro C."/>
            <person name="Lopez Roques C."/>
            <person name="Donnadieu C."/>
            <person name="Du K."/>
            <person name="Schartl M."/>
            <person name="Guiguen Y."/>
        </authorList>
    </citation>
    <scope>NUCLEOTIDE SEQUENCE [LARGE SCALE GENOMIC DNA]</scope>
    <source>
        <strain evidence="6">Hh-F2</strain>
        <tissue evidence="6">Blood</tissue>
    </source>
</reference>
<keyword evidence="2" id="KW-0479">Metal-binding</keyword>
<dbReference type="EMBL" id="JAHFZB010000016">
    <property type="protein sequence ID" value="KAK6480687.1"/>
    <property type="molecule type" value="Genomic_DNA"/>
</dbReference>
<dbReference type="InterPro" id="IPR002048">
    <property type="entry name" value="EF_hand_dom"/>
</dbReference>
<evidence type="ECO:0000313" key="6">
    <source>
        <dbReference type="EMBL" id="KAK6480687.1"/>
    </source>
</evidence>
<evidence type="ECO:0000313" key="7">
    <source>
        <dbReference type="Proteomes" id="UP001369086"/>
    </source>
</evidence>
<evidence type="ECO:0000259" key="5">
    <source>
        <dbReference type="PROSITE" id="PS50222"/>
    </source>
</evidence>
<keyword evidence="4" id="KW-0106">Calcium</keyword>
<name>A0ABR0Z795_HUSHU</name>
<dbReference type="SUPFAM" id="SSF47473">
    <property type="entry name" value="EF-hand"/>
    <property type="match status" value="2"/>
</dbReference>
<organism evidence="6 7">
    <name type="scientific">Huso huso</name>
    <name type="common">Beluga</name>
    <name type="synonym">Acipenser huso</name>
    <dbReference type="NCBI Taxonomy" id="61971"/>
    <lineage>
        <taxon>Eukaryota</taxon>
        <taxon>Metazoa</taxon>
        <taxon>Chordata</taxon>
        <taxon>Craniata</taxon>
        <taxon>Vertebrata</taxon>
        <taxon>Euteleostomi</taxon>
        <taxon>Actinopterygii</taxon>
        <taxon>Chondrostei</taxon>
        <taxon>Acipenseriformes</taxon>
        <taxon>Acipenseridae</taxon>
        <taxon>Huso</taxon>
    </lineage>
</organism>
<dbReference type="InterPro" id="IPR013787">
    <property type="entry name" value="S100_Ca-bd_sub"/>
</dbReference>
<evidence type="ECO:0000256" key="3">
    <source>
        <dbReference type="ARBA" id="ARBA00022737"/>
    </source>
</evidence>
<proteinExistence type="inferred from homology"/>
<evidence type="ECO:0000256" key="1">
    <source>
        <dbReference type="ARBA" id="ARBA00007323"/>
    </source>
</evidence>
<dbReference type="PROSITE" id="PS00303">
    <property type="entry name" value="S100_CABP"/>
    <property type="match status" value="1"/>
</dbReference>
<feature type="domain" description="EF-hand" evidence="5">
    <location>
        <begin position="53"/>
        <end position="76"/>
    </location>
</feature>
<evidence type="ECO:0000256" key="4">
    <source>
        <dbReference type="ARBA" id="ARBA00022837"/>
    </source>
</evidence>
<evidence type="ECO:0000256" key="2">
    <source>
        <dbReference type="ARBA" id="ARBA00022723"/>
    </source>
</evidence>
<comment type="caution">
    <text evidence="6">The sequence shown here is derived from an EMBL/GenBank/DDBJ whole genome shotgun (WGS) entry which is preliminary data.</text>
</comment>
<dbReference type="SMART" id="SM01394">
    <property type="entry name" value="S_100"/>
    <property type="match status" value="2"/>
</dbReference>
<dbReference type="PROSITE" id="PS00018">
    <property type="entry name" value="EF_HAND_1"/>
    <property type="match status" value="2"/>
</dbReference>
<dbReference type="Pfam" id="PF01023">
    <property type="entry name" value="S_100"/>
    <property type="match status" value="2"/>
</dbReference>
<keyword evidence="3" id="KW-0677">Repeat</keyword>
<dbReference type="Pfam" id="PF00036">
    <property type="entry name" value="EF-hand_1"/>
    <property type="match status" value="1"/>
</dbReference>
<dbReference type="PROSITE" id="PS50222">
    <property type="entry name" value="EF_HAND_2"/>
    <property type="match status" value="2"/>
</dbReference>
<dbReference type="InterPro" id="IPR011992">
    <property type="entry name" value="EF-hand-dom_pair"/>
</dbReference>
<gene>
    <name evidence="6" type="ORF">HHUSO_G18464</name>
</gene>
<dbReference type="Gene3D" id="1.10.238.10">
    <property type="entry name" value="EF-hand"/>
    <property type="match status" value="2"/>
</dbReference>
<dbReference type="InterPro" id="IPR034325">
    <property type="entry name" value="S-100_dom"/>
</dbReference>
<feature type="domain" description="EF-hand" evidence="5">
    <location>
        <begin position="146"/>
        <end position="181"/>
    </location>
</feature>
<keyword evidence="7" id="KW-1185">Reference proteome</keyword>